<dbReference type="PANTHER" id="PTHR42718">
    <property type="entry name" value="MAJOR FACILITATOR SUPERFAMILY MULTIDRUG TRANSPORTER MFSC"/>
    <property type="match status" value="1"/>
</dbReference>
<dbReference type="NCBIfam" id="NF011571">
    <property type="entry name" value="PRK14995.1"/>
    <property type="match status" value="1"/>
</dbReference>
<dbReference type="KEGG" id="eaz:JHT90_01635"/>
<feature type="transmembrane region" description="Helical" evidence="7">
    <location>
        <begin position="350"/>
        <end position="377"/>
    </location>
</feature>
<evidence type="ECO:0000259" key="8">
    <source>
        <dbReference type="PROSITE" id="PS50850"/>
    </source>
</evidence>
<gene>
    <name evidence="9" type="ORF">JHT90_01635</name>
</gene>
<dbReference type="GO" id="GO:0005886">
    <property type="term" value="C:plasma membrane"/>
    <property type="evidence" value="ECO:0007669"/>
    <property type="project" value="UniProtKB-SubCell"/>
</dbReference>
<feature type="transmembrane region" description="Helical" evidence="7">
    <location>
        <begin position="98"/>
        <end position="119"/>
    </location>
</feature>
<dbReference type="InterPro" id="IPR036259">
    <property type="entry name" value="MFS_trans_sf"/>
</dbReference>
<feature type="transmembrane region" description="Helical" evidence="7">
    <location>
        <begin position="295"/>
        <end position="319"/>
    </location>
</feature>
<keyword evidence="3" id="KW-1003">Cell membrane</keyword>
<dbReference type="AlphaFoldDB" id="A0A974NHZ4"/>
<keyword evidence="5 7" id="KW-1133">Transmembrane helix</keyword>
<evidence type="ECO:0000256" key="4">
    <source>
        <dbReference type="ARBA" id="ARBA00022692"/>
    </source>
</evidence>
<dbReference type="CDD" id="cd17321">
    <property type="entry name" value="MFS_MMR_MDR_like"/>
    <property type="match status" value="1"/>
</dbReference>
<keyword evidence="2" id="KW-0813">Transport</keyword>
<evidence type="ECO:0000256" key="3">
    <source>
        <dbReference type="ARBA" id="ARBA00022475"/>
    </source>
</evidence>
<dbReference type="Gene3D" id="1.20.1720.10">
    <property type="entry name" value="Multidrug resistance protein D"/>
    <property type="match status" value="1"/>
</dbReference>
<feature type="transmembrane region" description="Helical" evidence="7">
    <location>
        <begin position="464"/>
        <end position="491"/>
    </location>
</feature>
<dbReference type="Pfam" id="PF07690">
    <property type="entry name" value="MFS_1"/>
    <property type="match status" value="1"/>
</dbReference>
<reference evidence="9 10" key="1">
    <citation type="submission" date="2021-01" db="EMBL/GenBank/DDBJ databases">
        <title>Entomomonas sp. F2A isolated from a house cricket (Acheta domesticus).</title>
        <authorList>
            <person name="Spergser J."/>
            <person name="Busse H.-J."/>
        </authorList>
    </citation>
    <scope>NUCLEOTIDE SEQUENCE [LARGE SCALE GENOMIC DNA]</scope>
    <source>
        <strain evidence="9 10">F2A</strain>
    </source>
</reference>
<feature type="domain" description="Major facilitator superfamily (MFS) profile" evidence="8">
    <location>
        <begin position="7"/>
        <end position="451"/>
    </location>
</feature>
<evidence type="ECO:0000313" key="10">
    <source>
        <dbReference type="Proteomes" id="UP000595278"/>
    </source>
</evidence>
<feature type="transmembrane region" description="Helical" evidence="7">
    <location>
        <begin position="326"/>
        <end position="344"/>
    </location>
</feature>
<feature type="transmembrane region" description="Helical" evidence="7">
    <location>
        <begin position="195"/>
        <end position="212"/>
    </location>
</feature>
<evidence type="ECO:0000256" key="5">
    <source>
        <dbReference type="ARBA" id="ARBA00022989"/>
    </source>
</evidence>
<evidence type="ECO:0000313" key="9">
    <source>
        <dbReference type="EMBL" id="QQP87101.1"/>
    </source>
</evidence>
<feature type="transmembrane region" description="Helical" evidence="7">
    <location>
        <begin position="218"/>
        <end position="240"/>
    </location>
</feature>
<dbReference type="Proteomes" id="UP000595278">
    <property type="component" value="Chromosome"/>
</dbReference>
<dbReference type="InterPro" id="IPR011701">
    <property type="entry name" value="MFS"/>
</dbReference>
<feature type="transmembrane region" description="Helical" evidence="7">
    <location>
        <begin position="73"/>
        <end position="92"/>
    </location>
</feature>
<dbReference type="SUPFAM" id="SSF103473">
    <property type="entry name" value="MFS general substrate transporter"/>
    <property type="match status" value="1"/>
</dbReference>
<feature type="transmembrane region" description="Helical" evidence="7">
    <location>
        <begin position="157"/>
        <end position="183"/>
    </location>
</feature>
<dbReference type="GO" id="GO:0022857">
    <property type="term" value="F:transmembrane transporter activity"/>
    <property type="evidence" value="ECO:0007669"/>
    <property type="project" value="InterPro"/>
</dbReference>
<sequence>MSNKWLILALIILMYLPVSIDATVLHVAVPTLSLELGSSANELLWIIDIYSLIMAGLLLPMGALGDRLGYKKLAILGLVIFGFASISAAFAATSMMLIVARALLAIGAAMILPATLAGVRKTFLNDEERAVALGIWTTVGVGGAAIGPLVGGYLLQYFYWGSVFLINIPIVIVTIIAIVFIVPKQPQNNQQKWEIGKALVLITGILLLIYAIKSGLRANSSLGIIVLIGVVGFVILFIFIRKELASLTPMVDFKLLKQRVMAIGVVMAMTAMISIVGFELLMAQELQFVHGKTPLQAGLFMLPLMLASGLGGPLAGWLVSRLGLRLVATVGIGVSALSFFGLSLCDFMRFPYLAWSLMILLGLSIGTALLASTAAIMSSAPSNKSASAGAIEGMAYELGAGFGVVLFGVMLTIIFSNNIVIPTGISQELAIQATNSINEALLVASRLEGEKILSDSLIMAAKEAFINAHVVVLATAGFLLTVLTFFVWRFLPVKIDPSMQNH</sequence>
<feature type="transmembrane region" description="Helical" evidence="7">
    <location>
        <begin position="398"/>
        <end position="421"/>
    </location>
</feature>
<dbReference type="EMBL" id="CP067393">
    <property type="protein sequence ID" value="QQP87101.1"/>
    <property type="molecule type" value="Genomic_DNA"/>
</dbReference>
<dbReference type="PANTHER" id="PTHR42718:SF47">
    <property type="entry name" value="METHYL VIOLOGEN RESISTANCE PROTEIN SMVA"/>
    <property type="match status" value="1"/>
</dbReference>
<evidence type="ECO:0000256" key="6">
    <source>
        <dbReference type="ARBA" id="ARBA00023136"/>
    </source>
</evidence>
<protein>
    <submittedName>
        <fullName evidence="9">SmvA family efflux MFS transporter</fullName>
    </submittedName>
</protein>
<keyword evidence="4 7" id="KW-0812">Transmembrane</keyword>
<dbReference type="PRINTS" id="PR01036">
    <property type="entry name" value="TCRTETB"/>
</dbReference>
<keyword evidence="6 7" id="KW-0472">Membrane</keyword>
<dbReference type="Gene3D" id="1.20.1250.20">
    <property type="entry name" value="MFS general substrate transporter like domains"/>
    <property type="match status" value="1"/>
</dbReference>
<keyword evidence="10" id="KW-1185">Reference proteome</keyword>
<evidence type="ECO:0000256" key="1">
    <source>
        <dbReference type="ARBA" id="ARBA00004651"/>
    </source>
</evidence>
<proteinExistence type="predicted"/>
<accession>A0A974NHZ4</accession>
<feature type="transmembrane region" description="Helical" evidence="7">
    <location>
        <begin position="43"/>
        <end position="61"/>
    </location>
</feature>
<dbReference type="InterPro" id="IPR020846">
    <property type="entry name" value="MFS_dom"/>
</dbReference>
<evidence type="ECO:0000256" key="7">
    <source>
        <dbReference type="SAM" id="Phobius"/>
    </source>
</evidence>
<comment type="subcellular location">
    <subcellularLocation>
        <location evidence="1">Cell membrane</location>
        <topology evidence="1">Multi-pass membrane protein</topology>
    </subcellularLocation>
</comment>
<feature type="transmembrane region" description="Helical" evidence="7">
    <location>
        <begin position="260"/>
        <end position="283"/>
    </location>
</feature>
<evidence type="ECO:0000256" key="2">
    <source>
        <dbReference type="ARBA" id="ARBA00022448"/>
    </source>
</evidence>
<name>A0A974NHZ4_9GAMM</name>
<organism evidence="9 10">
    <name type="scientific">Entomomonas asaccharolytica</name>
    <dbReference type="NCBI Taxonomy" id="2785331"/>
    <lineage>
        <taxon>Bacteria</taxon>
        <taxon>Pseudomonadati</taxon>
        <taxon>Pseudomonadota</taxon>
        <taxon>Gammaproteobacteria</taxon>
        <taxon>Pseudomonadales</taxon>
        <taxon>Pseudomonadaceae</taxon>
        <taxon>Entomomonas</taxon>
    </lineage>
</organism>
<feature type="transmembrane region" description="Helical" evidence="7">
    <location>
        <begin position="131"/>
        <end position="151"/>
    </location>
</feature>
<dbReference type="PROSITE" id="PS50850">
    <property type="entry name" value="MFS"/>
    <property type="match status" value="1"/>
</dbReference>